<feature type="region of interest" description="Disordered" evidence="9">
    <location>
        <begin position="114"/>
        <end position="134"/>
    </location>
</feature>
<dbReference type="GeneID" id="113861992"/>
<dbReference type="GO" id="GO:0005634">
    <property type="term" value="C:nucleus"/>
    <property type="evidence" value="ECO:0007669"/>
    <property type="project" value="UniProtKB-SubCell"/>
</dbReference>
<proteinExistence type="inferred from homology"/>
<dbReference type="Proteomes" id="UP000694853">
    <property type="component" value="Unplaced"/>
</dbReference>
<evidence type="ECO:0000313" key="13">
    <source>
        <dbReference type="RefSeq" id="XP_027350937.1"/>
    </source>
</evidence>
<dbReference type="OrthoDB" id="153872at2759"/>
<dbReference type="CDD" id="cd19821">
    <property type="entry name" value="Bbox1_BBX-like"/>
    <property type="match status" value="2"/>
</dbReference>
<accession>A0A8B8L407</accession>
<keyword evidence="3" id="KW-0479">Metal-binding</keyword>
<reference evidence="13" key="2">
    <citation type="submission" date="2025-08" db="UniProtKB">
        <authorList>
            <consortium name="RefSeq"/>
        </authorList>
    </citation>
    <scope>IDENTIFICATION</scope>
    <source>
        <tissue evidence="13">Young leaves</tissue>
    </source>
</reference>
<dbReference type="GO" id="GO:0008270">
    <property type="term" value="F:zinc ion binding"/>
    <property type="evidence" value="ECO:0007669"/>
    <property type="project" value="UniProtKB-KW"/>
</dbReference>
<evidence type="ECO:0000259" key="10">
    <source>
        <dbReference type="PROSITE" id="PS50119"/>
    </source>
</evidence>
<feature type="domain" description="B box-type" evidence="10">
    <location>
        <begin position="54"/>
        <end position="101"/>
    </location>
</feature>
<dbReference type="AlphaFoldDB" id="A0A8B8L407"/>
<dbReference type="InterPro" id="IPR000315">
    <property type="entry name" value="Znf_B-box"/>
</dbReference>
<dbReference type="GO" id="GO:0009909">
    <property type="term" value="P:regulation of flower development"/>
    <property type="evidence" value="ECO:0007669"/>
    <property type="project" value="InterPro"/>
</dbReference>
<dbReference type="InterPro" id="IPR049808">
    <property type="entry name" value="CONSTANS-like_Bbox1"/>
</dbReference>
<evidence type="ECO:0000256" key="9">
    <source>
        <dbReference type="SAM" id="MobiDB-lite"/>
    </source>
</evidence>
<keyword evidence="6 8" id="KW-0539">Nucleus</keyword>
<evidence type="ECO:0000256" key="1">
    <source>
        <dbReference type="ARBA" id="ARBA00004123"/>
    </source>
</evidence>
<evidence type="ECO:0000256" key="6">
    <source>
        <dbReference type="ARBA" id="ARBA00023242"/>
    </source>
</evidence>
<feature type="domain" description="B box-type" evidence="10">
    <location>
        <begin position="11"/>
        <end position="58"/>
    </location>
</feature>
<dbReference type="KEGG" id="aprc:113861992"/>
<evidence type="ECO:0000256" key="5">
    <source>
        <dbReference type="ARBA" id="ARBA00022833"/>
    </source>
</evidence>
<dbReference type="PANTHER" id="PTHR31319:SF39">
    <property type="entry name" value="ZINC FINGER PROTEIN CONSTANS-LIKE 1"/>
    <property type="match status" value="1"/>
</dbReference>
<evidence type="ECO:0000256" key="3">
    <source>
        <dbReference type="ARBA" id="ARBA00022723"/>
    </source>
</evidence>
<evidence type="ECO:0000256" key="7">
    <source>
        <dbReference type="PROSITE-ProRule" id="PRU00024"/>
    </source>
</evidence>
<dbReference type="GO" id="GO:2000028">
    <property type="term" value="P:regulation of photoperiodism, flowering"/>
    <property type="evidence" value="ECO:0007669"/>
    <property type="project" value="TreeGrafter"/>
</dbReference>
<keyword evidence="12" id="KW-1185">Reference proteome</keyword>
<feature type="domain" description="CCT" evidence="11">
    <location>
        <begin position="309"/>
        <end position="351"/>
    </location>
</feature>
<keyword evidence="4 7" id="KW-0863">Zinc-finger</keyword>
<evidence type="ECO:0000256" key="4">
    <source>
        <dbReference type="ARBA" id="ARBA00022771"/>
    </source>
</evidence>
<dbReference type="Pfam" id="PF00643">
    <property type="entry name" value="zf-B_box"/>
    <property type="match status" value="1"/>
</dbReference>
<dbReference type="Pfam" id="PF06203">
    <property type="entry name" value="CCT"/>
    <property type="match status" value="1"/>
</dbReference>
<evidence type="ECO:0000256" key="2">
    <source>
        <dbReference type="ARBA" id="ARBA00010024"/>
    </source>
</evidence>
<reference evidence="12" key="1">
    <citation type="journal article" date="2019" name="Toxins">
        <title>Detection of Abrin-Like and Prepropulchellin-Like Toxin Genes and Transcripts Using Whole Genome Sequencing and Full-Length Transcript Sequencing of Abrus precatorius.</title>
        <authorList>
            <person name="Hovde B.T."/>
            <person name="Daligault H.E."/>
            <person name="Hanschen E.R."/>
            <person name="Kunde Y.A."/>
            <person name="Johnson M.B."/>
            <person name="Starkenburg S.R."/>
            <person name="Johnson S.L."/>
        </authorList>
    </citation>
    <scope>NUCLEOTIDE SEQUENCE [LARGE SCALE GENOMIC DNA]</scope>
</reference>
<dbReference type="RefSeq" id="XP_027350937.1">
    <property type="nucleotide sequence ID" value="XM_027495136.1"/>
</dbReference>
<name>A0A8B8L407_ABRPR</name>
<sequence length="378" mass="41890">MLETEPTPTPTWARVCDTCRSAACTIFCRADSAYLCAECDSRVHAANRVASRHERVWVCEACERAPAAFLCKADAASLCSSCDADIHSANPLASRHHRVPILPISGNLYGHHVHVADNDDDDDEEDGADVEDEDEAASWLLLNPVKTNSVNNNNTQQNNGFLFSAEVDEYLDLVDHCNSSADADAENNHFTVAATTDHYTHHHQQHQHDQLFGGVSQKSYAGDSVVPVQQHHQGQHFQLGFEFESSKAAFSYNGSVSQSVSVSSMDVGVVPESTIRDVSIAHSRPPKGTIDLFSGPPIQMPSHLTPMDREARVLRYREKKKTRKFEKTIRYASRKAYAETRPRIKGRFAKRTAVEAEVDQMFSTTLITEVGYGIVPSF</sequence>
<evidence type="ECO:0000259" key="11">
    <source>
        <dbReference type="PROSITE" id="PS51017"/>
    </source>
</evidence>
<evidence type="ECO:0000313" key="12">
    <source>
        <dbReference type="Proteomes" id="UP000694853"/>
    </source>
</evidence>
<dbReference type="PROSITE" id="PS51017">
    <property type="entry name" value="CCT"/>
    <property type="match status" value="1"/>
</dbReference>
<dbReference type="PANTHER" id="PTHR31319">
    <property type="entry name" value="ZINC FINGER PROTEIN CONSTANS-LIKE 4"/>
    <property type="match status" value="1"/>
</dbReference>
<dbReference type="InterPro" id="IPR010402">
    <property type="entry name" value="CCT_domain"/>
</dbReference>
<dbReference type="GO" id="GO:0003700">
    <property type="term" value="F:DNA-binding transcription factor activity"/>
    <property type="evidence" value="ECO:0007669"/>
    <property type="project" value="TreeGrafter"/>
</dbReference>
<comment type="subcellular location">
    <subcellularLocation>
        <location evidence="1 8">Nucleus</location>
    </subcellularLocation>
</comment>
<protein>
    <submittedName>
        <fullName evidence="13">Zinc finger protein CONSTANS-LIKE 2-like</fullName>
    </submittedName>
</protein>
<organism evidence="12 13">
    <name type="scientific">Abrus precatorius</name>
    <name type="common">Indian licorice</name>
    <name type="synonym">Glycine abrus</name>
    <dbReference type="NCBI Taxonomy" id="3816"/>
    <lineage>
        <taxon>Eukaryota</taxon>
        <taxon>Viridiplantae</taxon>
        <taxon>Streptophyta</taxon>
        <taxon>Embryophyta</taxon>
        <taxon>Tracheophyta</taxon>
        <taxon>Spermatophyta</taxon>
        <taxon>Magnoliopsida</taxon>
        <taxon>eudicotyledons</taxon>
        <taxon>Gunneridae</taxon>
        <taxon>Pentapetalae</taxon>
        <taxon>rosids</taxon>
        <taxon>fabids</taxon>
        <taxon>Fabales</taxon>
        <taxon>Fabaceae</taxon>
        <taxon>Papilionoideae</taxon>
        <taxon>50 kb inversion clade</taxon>
        <taxon>NPAAA clade</taxon>
        <taxon>indigoferoid/millettioid clade</taxon>
        <taxon>Abreae</taxon>
        <taxon>Abrus</taxon>
    </lineage>
</organism>
<dbReference type="PROSITE" id="PS50119">
    <property type="entry name" value="ZF_BBOX"/>
    <property type="match status" value="2"/>
</dbReference>
<dbReference type="SMART" id="SM00336">
    <property type="entry name" value="BBOX"/>
    <property type="match status" value="2"/>
</dbReference>
<feature type="compositionally biased region" description="Acidic residues" evidence="9">
    <location>
        <begin position="118"/>
        <end position="134"/>
    </location>
</feature>
<gene>
    <name evidence="13" type="primary">LOC113861992</name>
</gene>
<dbReference type="InterPro" id="IPR045281">
    <property type="entry name" value="CONSTANS-like"/>
</dbReference>
<evidence type="ECO:0000256" key="8">
    <source>
        <dbReference type="PROSITE-ProRule" id="PRU00357"/>
    </source>
</evidence>
<keyword evidence="5" id="KW-0862">Zinc</keyword>
<comment type="similarity">
    <text evidence="2">Belongs to the CONSTANS family.</text>
</comment>